<dbReference type="GO" id="GO:0003774">
    <property type="term" value="F:cytoskeletal motor activity"/>
    <property type="evidence" value="ECO:0007669"/>
    <property type="project" value="InterPro"/>
</dbReference>
<dbReference type="PANTHER" id="PTHR34653">
    <property type="match status" value="1"/>
</dbReference>
<evidence type="ECO:0000256" key="4">
    <source>
        <dbReference type="HAMAP-Rule" id="MF_00724"/>
    </source>
</evidence>
<gene>
    <name evidence="4" type="primary">fliE</name>
    <name evidence="6" type="ORF">EV672_10132</name>
</gene>
<dbReference type="PANTHER" id="PTHR34653:SF1">
    <property type="entry name" value="FLAGELLAR HOOK-BASAL BODY COMPLEX PROTEIN FLIE"/>
    <property type="match status" value="1"/>
</dbReference>
<name>A0A4R6RMJ5_9BURK</name>
<dbReference type="RefSeq" id="WP_133605584.1">
    <property type="nucleotide sequence ID" value="NZ_JBASTO010000131.1"/>
</dbReference>
<dbReference type="OrthoDB" id="8909229at2"/>
<comment type="subcellular location">
    <subcellularLocation>
        <location evidence="1 4">Bacterial flagellum basal body</location>
    </subcellularLocation>
</comment>
<dbReference type="AlphaFoldDB" id="A0A4R6RMJ5"/>
<dbReference type="NCBIfam" id="TIGR00205">
    <property type="entry name" value="fliE"/>
    <property type="match status" value="1"/>
</dbReference>
<keyword evidence="7" id="KW-1185">Reference proteome</keyword>
<keyword evidence="3 4" id="KW-0975">Bacterial flagellum</keyword>
<dbReference type="Pfam" id="PF02049">
    <property type="entry name" value="FliE"/>
    <property type="match status" value="1"/>
</dbReference>
<reference evidence="6 7" key="1">
    <citation type="submission" date="2019-03" db="EMBL/GenBank/DDBJ databases">
        <title>Genomic Encyclopedia of Type Strains, Phase IV (KMG-IV): sequencing the most valuable type-strain genomes for metagenomic binning, comparative biology and taxonomic classification.</title>
        <authorList>
            <person name="Goeker M."/>
        </authorList>
    </citation>
    <scope>NUCLEOTIDE SEQUENCE [LARGE SCALE GENOMIC DNA]</scope>
    <source>
        <strain evidence="6 7">DSM 11901</strain>
    </source>
</reference>
<dbReference type="GO" id="GO:0005198">
    <property type="term" value="F:structural molecule activity"/>
    <property type="evidence" value="ECO:0007669"/>
    <property type="project" value="UniProtKB-UniRule"/>
</dbReference>
<dbReference type="GO" id="GO:0071973">
    <property type="term" value="P:bacterial-type flagellum-dependent cell motility"/>
    <property type="evidence" value="ECO:0007669"/>
    <property type="project" value="InterPro"/>
</dbReference>
<protein>
    <recommendedName>
        <fullName evidence="4 5">Flagellar hook-basal body complex protein FliE</fullName>
    </recommendedName>
</protein>
<dbReference type="Proteomes" id="UP000294593">
    <property type="component" value="Unassembled WGS sequence"/>
</dbReference>
<dbReference type="InterPro" id="IPR001624">
    <property type="entry name" value="FliE"/>
</dbReference>
<comment type="caution">
    <text evidence="6">The sequence shown here is derived from an EMBL/GenBank/DDBJ whole genome shotgun (WGS) entry which is preliminary data.</text>
</comment>
<evidence type="ECO:0000256" key="3">
    <source>
        <dbReference type="ARBA" id="ARBA00023143"/>
    </source>
</evidence>
<proteinExistence type="inferred from homology"/>
<keyword evidence="6" id="KW-0969">Cilium</keyword>
<dbReference type="EMBL" id="SNXW01000001">
    <property type="protein sequence ID" value="TDP87901.1"/>
    <property type="molecule type" value="Genomic_DNA"/>
</dbReference>
<organism evidence="6 7">
    <name type="scientific">Aquabacterium commune</name>
    <dbReference type="NCBI Taxonomy" id="70586"/>
    <lineage>
        <taxon>Bacteria</taxon>
        <taxon>Pseudomonadati</taxon>
        <taxon>Pseudomonadota</taxon>
        <taxon>Betaproteobacteria</taxon>
        <taxon>Burkholderiales</taxon>
        <taxon>Aquabacterium</taxon>
    </lineage>
</organism>
<evidence type="ECO:0000313" key="6">
    <source>
        <dbReference type="EMBL" id="TDP87901.1"/>
    </source>
</evidence>
<sequence length="116" mass="12521">MDLKLKPFDFAQAATRAGMADVARRVEAKTRTDATGSSTGVQGASFQNAFSGALQSISAAQTKASTLQREVQFDNPTVSLEETMIAMQKAQLGFQSAVQVRNKLVQAYTDIMNMQV</sequence>
<accession>A0A4R6RMJ5</accession>
<evidence type="ECO:0000313" key="7">
    <source>
        <dbReference type="Proteomes" id="UP000294593"/>
    </source>
</evidence>
<dbReference type="HAMAP" id="MF_00724">
    <property type="entry name" value="FliE"/>
    <property type="match status" value="1"/>
</dbReference>
<dbReference type="GO" id="GO:0009425">
    <property type="term" value="C:bacterial-type flagellum basal body"/>
    <property type="evidence" value="ECO:0007669"/>
    <property type="project" value="UniProtKB-SubCell"/>
</dbReference>
<comment type="similarity">
    <text evidence="2 4">Belongs to the FliE family.</text>
</comment>
<evidence type="ECO:0000256" key="2">
    <source>
        <dbReference type="ARBA" id="ARBA00009272"/>
    </source>
</evidence>
<dbReference type="PRINTS" id="PR01006">
    <property type="entry name" value="FLGHOOKFLIE"/>
</dbReference>
<evidence type="ECO:0000256" key="1">
    <source>
        <dbReference type="ARBA" id="ARBA00004117"/>
    </source>
</evidence>
<keyword evidence="6" id="KW-0966">Cell projection</keyword>
<evidence type="ECO:0000256" key="5">
    <source>
        <dbReference type="NCBIfam" id="TIGR00205"/>
    </source>
</evidence>
<keyword evidence="6" id="KW-0282">Flagellum</keyword>